<gene>
    <name evidence="1" type="ORF">MOX91_00665</name>
</gene>
<sequence length="74" mass="8083">MANKSKCPYCNATITRLNVEEIELERDAGGPWKGVSYACPVCRKILSVNVNPEVLKHDVALLVQGALDGSKKLK</sequence>
<proteinExistence type="predicted"/>
<dbReference type="EMBL" id="JALBUT010000001">
    <property type="protein sequence ID" value="MDX8414698.1"/>
    <property type="molecule type" value="Genomic_DNA"/>
</dbReference>
<organism evidence="1 2">
    <name type="scientific">Intestinicryptomonas porci</name>
    <dbReference type="NCBI Taxonomy" id="2926320"/>
    <lineage>
        <taxon>Bacteria</taxon>
        <taxon>Pseudomonadati</taxon>
        <taxon>Verrucomicrobiota</taxon>
        <taxon>Opitutia</taxon>
        <taxon>Opitutales</taxon>
        <taxon>Intestinicryptomonaceae</taxon>
        <taxon>Intestinicryptomonas</taxon>
    </lineage>
</organism>
<accession>A0ABU4WEM6</accession>
<reference evidence="1 2" key="1">
    <citation type="submission" date="2022-03" db="EMBL/GenBank/DDBJ databases">
        <title>Novel taxa within the pig intestine.</title>
        <authorList>
            <person name="Wylensek D."/>
            <person name="Bishof K."/>
            <person name="Afrizal A."/>
            <person name="Clavel T."/>
        </authorList>
    </citation>
    <scope>NUCLEOTIDE SEQUENCE [LARGE SCALE GENOMIC DNA]</scope>
    <source>
        <strain evidence="1 2">CLA-KB-P66</strain>
    </source>
</reference>
<name>A0ABU4WEM6_9BACT</name>
<evidence type="ECO:0000313" key="1">
    <source>
        <dbReference type="EMBL" id="MDX8414698.1"/>
    </source>
</evidence>
<dbReference type="RefSeq" id="WP_370396148.1">
    <property type="nucleotide sequence ID" value="NZ_JALBUT010000001.1"/>
</dbReference>
<comment type="caution">
    <text evidence="1">The sequence shown here is derived from an EMBL/GenBank/DDBJ whole genome shotgun (WGS) entry which is preliminary data.</text>
</comment>
<evidence type="ECO:0000313" key="2">
    <source>
        <dbReference type="Proteomes" id="UP001275932"/>
    </source>
</evidence>
<protein>
    <submittedName>
        <fullName evidence="1">Uncharacterized protein</fullName>
    </submittedName>
</protein>
<dbReference type="Proteomes" id="UP001275932">
    <property type="component" value="Unassembled WGS sequence"/>
</dbReference>
<keyword evidence="2" id="KW-1185">Reference proteome</keyword>